<dbReference type="EMBL" id="JAFCNB010000005">
    <property type="protein sequence ID" value="MBP2704560.1"/>
    <property type="molecule type" value="Genomic_DNA"/>
</dbReference>
<gene>
    <name evidence="1" type="ORF">JOL79_12115</name>
</gene>
<keyword evidence="2" id="KW-1185">Reference proteome</keyword>
<proteinExistence type="predicted"/>
<protein>
    <recommendedName>
        <fullName evidence="3">Peptidoglycan-binding protein</fullName>
    </recommendedName>
</protein>
<evidence type="ECO:0000313" key="2">
    <source>
        <dbReference type="Proteomes" id="UP000674234"/>
    </source>
</evidence>
<organism evidence="1 2">
    <name type="scientific">Microbispora oryzae</name>
    <dbReference type="NCBI Taxonomy" id="2806554"/>
    <lineage>
        <taxon>Bacteria</taxon>
        <taxon>Bacillati</taxon>
        <taxon>Actinomycetota</taxon>
        <taxon>Actinomycetes</taxon>
        <taxon>Streptosporangiales</taxon>
        <taxon>Streptosporangiaceae</taxon>
        <taxon>Microbispora</taxon>
    </lineage>
</organism>
<dbReference type="RefSeq" id="WP_210155852.1">
    <property type="nucleotide sequence ID" value="NZ_JAFCNB010000005.1"/>
</dbReference>
<evidence type="ECO:0000313" key="1">
    <source>
        <dbReference type="EMBL" id="MBP2704560.1"/>
    </source>
</evidence>
<sequence>MTAEPQGRQRRHGRRVAVALIALAAVGAAGAGAVALSQDGTEPAPGAPAIPVATTTVTRTDLSNSINLSGRLGFGAARPVRGAGTGTLTRLPAPGSPVTRGRPLYWVNDRPVVAFYGSTPLFRKLGQVGMIGRDVTLVADNLTALGYDVGSRTTGASVGATEGGPGATAGAWAGATAPERTATGDAASREGGIAYRPPGDVFTASLKSALRRWQADSGLPPTGTLDVGQIVVFPGRARVDAVKAQQGDPVAGDILTVTGTAKVATISLNASDAGIVRKGERVTMVLPDDKKIAAKVTAMGKTVQESSDSSDQNEPQVSVTVTPVRSSAVKALDSAPVDVVFTTRVHKNVLAVPVSALLALREGGYALQARSGALIAATTGMYARGMVEVSGPGIVAGLTVVTSS</sequence>
<evidence type="ECO:0008006" key="3">
    <source>
        <dbReference type="Google" id="ProtNLM"/>
    </source>
</evidence>
<dbReference type="Proteomes" id="UP000674234">
    <property type="component" value="Unassembled WGS sequence"/>
</dbReference>
<dbReference type="AlphaFoldDB" id="A0A941AHX1"/>
<reference evidence="1" key="1">
    <citation type="submission" date="2021-02" db="EMBL/GenBank/DDBJ databases">
        <title>Draft genome sequence of Microbispora sp. RL4-1S isolated from rice leaves in Thailand.</title>
        <authorList>
            <person name="Muangham S."/>
            <person name="Duangmal K."/>
        </authorList>
    </citation>
    <scope>NUCLEOTIDE SEQUENCE</scope>
    <source>
        <strain evidence="1">RL4-1S</strain>
    </source>
</reference>
<comment type="caution">
    <text evidence="1">The sequence shown here is derived from an EMBL/GenBank/DDBJ whole genome shotgun (WGS) entry which is preliminary data.</text>
</comment>
<accession>A0A941AHX1</accession>
<name>A0A941AHX1_9ACTN</name>